<dbReference type="SUPFAM" id="SSF52172">
    <property type="entry name" value="CheY-like"/>
    <property type="match status" value="1"/>
</dbReference>
<keyword evidence="6" id="KW-1185">Reference proteome</keyword>
<proteinExistence type="predicted"/>
<feature type="domain" description="Response regulatory" evidence="4">
    <location>
        <begin position="50"/>
        <end position="204"/>
    </location>
</feature>
<dbReference type="Gene3D" id="3.40.50.2300">
    <property type="match status" value="1"/>
</dbReference>
<evidence type="ECO:0000313" key="5">
    <source>
        <dbReference type="EMBL" id="KAL2644282.1"/>
    </source>
</evidence>
<dbReference type="PANTHER" id="PTHR45339">
    <property type="entry name" value="HYBRID SIGNAL TRANSDUCTION HISTIDINE KINASE J"/>
    <property type="match status" value="1"/>
</dbReference>
<protein>
    <recommendedName>
        <fullName evidence="4">Response regulatory domain-containing protein</fullName>
    </recommendedName>
</protein>
<evidence type="ECO:0000256" key="2">
    <source>
        <dbReference type="PROSITE-ProRule" id="PRU00169"/>
    </source>
</evidence>
<name>A0ABD1ZD66_9MARC</name>
<evidence type="ECO:0000259" key="4">
    <source>
        <dbReference type="PROSITE" id="PS50110"/>
    </source>
</evidence>
<feature type="region of interest" description="Disordered" evidence="3">
    <location>
        <begin position="1"/>
        <end position="37"/>
    </location>
</feature>
<dbReference type="Proteomes" id="UP001605036">
    <property type="component" value="Unassembled WGS sequence"/>
</dbReference>
<organism evidence="5 6">
    <name type="scientific">Riccia fluitans</name>
    <dbReference type="NCBI Taxonomy" id="41844"/>
    <lineage>
        <taxon>Eukaryota</taxon>
        <taxon>Viridiplantae</taxon>
        <taxon>Streptophyta</taxon>
        <taxon>Embryophyta</taxon>
        <taxon>Marchantiophyta</taxon>
        <taxon>Marchantiopsida</taxon>
        <taxon>Marchantiidae</taxon>
        <taxon>Marchantiales</taxon>
        <taxon>Ricciaceae</taxon>
        <taxon>Riccia</taxon>
    </lineage>
</organism>
<dbReference type="SMART" id="SM00448">
    <property type="entry name" value="REC"/>
    <property type="match status" value="1"/>
</dbReference>
<feature type="modified residue" description="4-aspartylphosphate" evidence="2">
    <location>
        <position position="135"/>
    </location>
</feature>
<dbReference type="AlphaFoldDB" id="A0ABD1ZD66"/>
<evidence type="ECO:0000256" key="1">
    <source>
        <dbReference type="ARBA" id="ARBA00022553"/>
    </source>
</evidence>
<accession>A0ABD1ZD66</accession>
<comment type="caution">
    <text evidence="5">The sequence shown here is derived from an EMBL/GenBank/DDBJ whole genome shotgun (WGS) entry which is preliminary data.</text>
</comment>
<evidence type="ECO:0000256" key="3">
    <source>
        <dbReference type="SAM" id="MobiDB-lite"/>
    </source>
</evidence>
<keyword evidence="1 2" id="KW-0597">Phosphoprotein</keyword>
<dbReference type="EMBL" id="JBHFFA010000002">
    <property type="protein sequence ID" value="KAL2644282.1"/>
    <property type="molecule type" value="Genomic_DNA"/>
</dbReference>
<evidence type="ECO:0000313" key="6">
    <source>
        <dbReference type="Proteomes" id="UP001605036"/>
    </source>
</evidence>
<gene>
    <name evidence="5" type="ORF">R1flu_011869</name>
</gene>
<feature type="compositionally biased region" description="Low complexity" evidence="3">
    <location>
        <begin position="15"/>
        <end position="24"/>
    </location>
</feature>
<sequence length="210" mass="23117">MPTPSRAANVDNMPPHHISSSPSPDIAPFPRVRPKETDIMGPPNSLQGMHILVAEDNPVLQRLTKTTLVRLGATVECVDNGLEAVQLVLANLPRKGSSRSASFGSFRRLRNLSREHVEEENAAQKKRPFDMVLMDCQMPVLDGYDATQRIREQEKVLGFRTPVIALTAHAMAKDESKCIRAGMDFYLTKPLATKALLNVVAKINAANRPG</sequence>
<dbReference type="PANTHER" id="PTHR45339:SF5">
    <property type="entry name" value="HISTIDINE KINASE"/>
    <property type="match status" value="1"/>
</dbReference>
<reference evidence="5 6" key="1">
    <citation type="submission" date="2024-09" db="EMBL/GenBank/DDBJ databases">
        <title>Chromosome-scale assembly of Riccia fluitans.</title>
        <authorList>
            <person name="Paukszto L."/>
            <person name="Sawicki J."/>
            <person name="Karawczyk K."/>
            <person name="Piernik-Szablinska J."/>
            <person name="Szczecinska M."/>
            <person name="Mazdziarz M."/>
        </authorList>
    </citation>
    <scope>NUCLEOTIDE SEQUENCE [LARGE SCALE GENOMIC DNA]</scope>
    <source>
        <strain evidence="5">Rf_01</strain>
        <tissue evidence="5">Aerial parts of the thallus</tissue>
    </source>
</reference>
<dbReference type="Pfam" id="PF00072">
    <property type="entry name" value="Response_reg"/>
    <property type="match status" value="1"/>
</dbReference>
<dbReference type="InterPro" id="IPR001789">
    <property type="entry name" value="Sig_transdc_resp-reg_receiver"/>
</dbReference>
<dbReference type="PROSITE" id="PS50110">
    <property type="entry name" value="RESPONSE_REGULATORY"/>
    <property type="match status" value="1"/>
</dbReference>
<dbReference type="CDD" id="cd17546">
    <property type="entry name" value="REC_hyHK_CKI1_RcsC-like"/>
    <property type="match status" value="1"/>
</dbReference>
<dbReference type="InterPro" id="IPR011006">
    <property type="entry name" value="CheY-like_superfamily"/>
</dbReference>